<evidence type="ECO:0000313" key="4">
    <source>
        <dbReference type="EMBL" id="JAQ13755.1"/>
    </source>
</evidence>
<dbReference type="GO" id="GO:0008270">
    <property type="term" value="F:zinc ion binding"/>
    <property type="evidence" value="ECO:0007669"/>
    <property type="project" value="UniProtKB-KW"/>
</dbReference>
<dbReference type="AlphaFoldDB" id="A0A146M3C0"/>
<feature type="coiled-coil region" evidence="2">
    <location>
        <begin position="89"/>
        <end position="116"/>
    </location>
</feature>
<accession>A0A146M3C0</accession>
<reference evidence="4" key="1">
    <citation type="journal article" date="2016" name="Gigascience">
        <title>De novo construction of an expanded transcriptome assembly for the western tarnished plant bug, Lygus hesperus.</title>
        <authorList>
            <person name="Tassone E.E."/>
            <person name="Geib S.M."/>
            <person name="Hall B."/>
            <person name="Fabrick J.A."/>
            <person name="Brent C.S."/>
            <person name="Hull J.J."/>
        </authorList>
    </citation>
    <scope>NUCLEOTIDE SEQUENCE</scope>
</reference>
<sequence length="124" mass="14462">EKVHPTYEQLVEKANKEARKKASKIAKDGTTVIERFPCSKCTRSYKFKKHLTWHLQYECGVPPRFSCSSCSFRGKDKRTVLRHIKKVHTTQEELRIEKANKEVEDAAKEVEEAIIYIHNEIPGF</sequence>
<evidence type="ECO:0000256" key="1">
    <source>
        <dbReference type="PROSITE-ProRule" id="PRU00042"/>
    </source>
</evidence>
<evidence type="ECO:0000256" key="2">
    <source>
        <dbReference type="SAM" id="Coils"/>
    </source>
</evidence>
<keyword evidence="1" id="KW-0863">Zinc-finger</keyword>
<proteinExistence type="predicted"/>
<evidence type="ECO:0000259" key="3">
    <source>
        <dbReference type="PROSITE" id="PS50157"/>
    </source>
</evidence>
<organism evidence="4">
    <name type="scientific">Lygus hesperus</name>
    <name type="common">Western plant bug</name>
    <dbReference type="NCBI Taxonomy" id="30085"/>
    <lineage>
        <taxon>Eukaryota</taxon>
        <taxon>Metazoa</taxon>
        <taxon>Ecdysozoa</taxon>
        <taxon>Arthropoda</taxon>
        <taxon>Hexapoda</taxon>
        <taxon>Insecta</taxon>
        <taxon>Pterygota</taxon>
        <taxon>Neoptera</taxon>
        <taxon>Paraneoptera</taxon>
        <taxon>Hemiptera</taxon>
        <taxon>Heteroptera</taxon>
        <taxon>Panheteroptera</taxon>
        <taxon>Cimicomorpha</taxon>
        <taxon>Miridae</taxon>
        <taxon>Mirini</taxon>
        <taxon>Lygus</taxon>
    </lineage>
</organism>
<dbReference type="EMBL" id="GDHC01004874">
    <property type="protein sequence ID" value="JAQ13755.1"/>
    <property type="molecule type" value="Transcribed_RNA"/>
</dbReference>
<feature type="domain" description="C2H2-type" evidence="3">
    <location>
        <begin position="65"/>
        <end position="93"/>
    </location>
</feature>
<dbReference type="Gene3D" id="3.30.160.60">
    <property type="entry name" value="Classic Zinc Finger"/>
    <property type="match status" value="1"/>
</dbReference>
<feature type="non-terminal residue" evidence="4">
    <location>
        <position position="1"/>
    </location>
</feature>
<gene>
    <name evidence="4" type="primary">lola_59</name>
    <name evidence="4" type="ORF">g.45860</name>
</gene>
<keyword evidence="2" id="KW-0175">Coiled coil</keyword>
<keyword evidence="1" id="KW-0479">Metal-binding</keyword>
<dbReference type="InterPro" id="IPR013087">
    <property type="entry name" value="Znf_C2H2_type"/>
</dbReference>
<feature type="domain" description="C2H2-type" evidence="3">
    <location>
        <begin position="36"/>
        <end position="63"/>
    </location>
</feature>
<dbReference type="PROSITE" id="PS50157">
    <property type="entry name" value="ZINC_FINGER_C2H2_2"/>
    <property type="match status" value="2"/>
</dbReference>
<dbReference type="Pfam" id="PF13909">
    <property type="entry name" value="zf-H2C2_5"/>
    <property type="match status" value="1"/>
</dbReference>
<keyword evidence="1" id="KW-0862">Zinc</keyword>
<name>A0A146M3C0_LYGHE</name>
<protein>
    <submittedName>
        <fullName evidence="4">Longitudinals lacking protein, isoforms A/B/D/L</fullName>
    </submittedName>
</protein>